<name>A0A085K9Z0_SPHYA</name>
<evidence type="ECO:0000313" key="2">
    <source>
        <dbReference type="Proteomes" id="UP000280708"/>
    </source>
</evidence>
<dbReference type="EMBL" id="CP033230">
    <property type="protein sequence ID" value="AYO77513.1"/>
    <property type="molecule type" value="Genomic_DNA"/>
</dbReference>
<dbReference type="RefSeq" id="WP_037506972.1">
    <property type="nucleotide sequence ID" value="NZ_CAIGKD010000005.1"/>
</dbReference>
<accession>A0A085K9Z0</accession>
<proteinExistence type="predicted"/>
<gene>
    <name evidence="1" type="ORF">EBF16_11880</name>
</gene>
<protein>
    <submittedName>
        <fullName evidence="1">Uncharacterized protein</fullName>
    </submittedName>
</protein>
<organism evidence="1 2">
    <name type="scientific">Sphingobium yanoikuyae</name>
    <name type="common">Sphingomonas yanoikuyae</name>
    <dbReference type="NCBI Taxonomy" id="13690"/>
    <lineage>
        <taxon>Bacteria</taxon>
        <taxon>Pseudomonadati</taxon>
        <taxon>Pseudomonadota</taxon>
        <taxon>Alphaproteobacteria</taxon>
        <taxon>Sphingomonadales</taxon>
        <taxon>Sphingomonadaceae</taxon>
        <taxon>Sphingobium</taxon>
    </lineage>
</organism>
<reference evidence="1 2" key="1">
    <citation type="submission" date="2018-10" db="EMBL/GenBank/DDBJ databases">
        <title>Characterization and genome analysis of a novel bacterium Sphingobium yanoikuyae SJTF8 capable of degrading PAHs.</title>
        <authorList>
            <person name="Yin C."/>
            <person name="Xiong W."/>
            <person name="Liang R."/>
        </authorList>
    </citation>
    <scope>NUCLEOTIDE SEQUENCE [LARGE SCALE GENOMIC DNA]</scope>
    <source>
        <strain evidence="1 2">SJTF8</strain>
    </source>
</reference>
<evidence type="ECO:0000313" key="1">
    <source>
        <dbReference type="EMBL" id="AYO77513.1"/>
    </source>
</evidence>
<sequence>MKTVLIAASLLLTAATPHIAMAQAQAPAAAPAPAYSVETTDIGTLLDNPATKAVLDKNLPGFTANPQIDMARSMTLKGVQQYAADTLTDAALAKVQADLNKIPAKK</sequence>
<dbReference type="Proteomes" id="UP000280708">
    <property type="component" value="Chromosome"/>
</dbReference>
<dbReference type="AlphaFoldDB" id="A0A085K9Z0"/>